<name>A0ABP2TBY2_9LEPT</name>
<accession>A0ABP2TBY2</accession>
<evidence type="ECO:0000313" key="3">
    <source>
        <dbReference type="Proteomes" id="UP000012099"/>
    </source>
</evidence>
<protein>
    <submittedName>
        <fullName evidence="2">Uncharacterized protein</fullName>
    </submittedName>
</protein>
<gene>
    <name evidence="2" type="ORF">LEP1GSC035_2409</name>
</gene>
<evidence type="ECO:0000256" key="1">
    <source>
        <dbReference type="SAM" id="MobiDB-lite"/>
    </source>
</evidence>
<comment type="caution">
    <text evidence="2">The sequence shown here is derived from an EMBL/GenBank/DDBJ whole genome shotgun (WGS) entry which is preliminary data.</text>
</comment>
<feature type="compositionally biased region" description="Basic residues" evidence="1">
    <location>
        <begin position="45"/>
        <end position="60"/>
    </location>
</feature>
<keyword evidence="3" id="KW-1185">Reference proteome</keyword>
<organism evidence="2 3">
    <name type="scientific">Leptospira noguchii str. 2007001578</name>
    <dbReference type="NCBI Taxonomy" id="1049974"/>
    <lineage>
        <taxon>Bacteria</taxon>
        <taxon>Pseudomonadati</taxon>
        <taxon>Spirochaetota</taxon>
        <taxon>Spirochaetia</taxon>
        <taxon>Leptospirales</taxon>
        <taxon>Leptospiraceae</taxon>
        <taxon>Leptospira</taxon>
    </lineage>
</organism>
<feature type="compositionally biased region" description="Polar residues" evidence="1">
    <location>
        <begin position="32"/>
        <end position="44"/>
    </location>
</feature>
<evidence type="ECO:0000313" key="2">
    <source>
        <dbReference type="EMBL" id="EMN01603.1"/>
    </source>
</evidence>
<dbReference type="Proteomes" id="UP000012099">
    <property type="component" value="Unassembled WGS sequence"/>
</dbReference>
<sequence length="60" mass="7068">MFQSTSFTNKGRNKGEYFFIAINSVFQSTSFTNKGRNSTESYKNQSRKVSIHFLHKQRKK</sequence>
<proteinExistence type="predicted"/>
<dbReference type="EMBL" id="AHMH02000050">
    <property type="protein sequence ID" value="EMN01603.1"/>
    <property type="molecule type" value="Genomic_DNA"/>
</dbReference>
<reference evidence="2 3" key="1">
    <citation type="submission" date="2013-01" db="EMBL/GenBank/DDBJ databases">
        <authorList>
            <person name="Harkins D.M."/>
            <person name="Durkin A.S."/>
            <person name="Brinkac L.M."/>
            <person name="Haft D.H."/>
            <person name="Selengut J.D."/>
            <person name="Sanka R."/>
            <person name="DePew J."/>
            <person name="Purushe J."/>
            <person name="Whelen A.C."/>
            <person name="Vinetz J.M."/>
            <person name="Sutton G.G."/>
            <person name="Nierman W.C."/>
            <person name="Fouts D.E."/>
        </authorList>
    </citation>
    <scope>NUCLEOTIDE SEQUENCE [LARGE SCALE GENOMIC DNA]</scope>
    <source>
        <strain evidence="2 3">2007001578</strain>
    </source>
</reference>
<feature type="region of interest" description="Disordered" evidence="1">
    <location>
        <begin position="32"/>
        <end position="60"/>
    </location>
</feature>